<dbReference type="PIRSF" id="PIRSF006603">
    <property type="entry name" value="DinF"/>
    <property type="match status" value="1"/>
</dbReference>
<comment type="similarity">
    <text evidence="2">Belongs to the multi antimicrobial extrusion (MATE) (TC 2.A.66.1) family. MepA subfamily.</text>
</comment>
<feature type="transmembrane region" description="Helical" evidence="10">
    <location>
        <begin position="234"/>
        <end position="255"/>
    </location>
</feature>
<evidence type="ECO:0000313" key="12">
    <source>
        <dbReference type="Proteomes" id="UP001279681"/>
    </source>
</evidence>
<evidence type="ECO:0000256" key="9">
    <source>
        <dbReference type="ARBA" id="ARBA00023251"/>
    </source>
</evidence>
<evidence type="ECO:0000256" key="7">
    <source>
        <dbReference type="ARBA" id="ARBA00022989"/>
    </source>
</evidence>
<feature type="transmembrane region" description="Helical" evidence="10">
    <location>
        <begin position="311"/>
        <end position="334"/>
    </location>
</feature>
<feature type="transmembrane region" description="Helical" evidence="10">
    <location>
        <begin position="414"/>
        <end position="433"/>
    </location>
</feature>
<dbReference type="InterPro" id="IPR051327">
    <property type="entry name" value="MATE_MepA_subfamily"/>
</dbReference>
<evidence type="ECO:0000256" key="4">
    <source>
        <dbReference type="ARBA" id="ARBA00022448"/>
    </source>
</evidence>
<evidence type="ECO:0000256" key="8">
    <source>
        <dbReference type="ARBA" id="ARBA00023136"/>
    </source>
</evidence>
<comment type="subcellular location">
    <subcellularLocation>
        <location evidence="1">Cell membrane</location>
        <topology evidence="1">Multi-pass membrane protein</topology>
    </subcellularLocation>
</comment>
<keyword evidence="12" id="KW-1185">Reference proteome</keyword>
<keyword evidence="9" id="KW-0046">Antibiotic resistance</keyword>
<feature type="transmembrane region" description="Helical" evidence="10">
    <location>
        <begin position="21"/>
        <end position="40"/>
    </location>
</feature>
<dbReference type="CDD" id="cd13143">
    <property type="entry name" value="MATE_MepA_like"/>
    <property type="match status" value="1"/>
</dbReference>
<protein>
    <recommendedName>
        <fullName evidence="3">Multidrug export protein MepA</fullName>
    </recommendedName>
</protein>
<dbReference type="RefSeq" id="WP_320313558.1">
    <property type="nucleotide sequence ID" value="NZ_JAVIKH010000007.1"/>
</dbReference>
<feature type="transmembrane region" description="Helical" evidence="10">
    <location>
        <begin position="356"/>
        <end position="378"/>
    </location>
</feature>
<feature type="transmembrane region" description="Helical" evidence="10">
    <location>
        <begin position="267"/>
        <end position="290"/>
    </location>
</feature>
<feature type="transmembrane region" description="Helical" evidence="10">
    <location>
        <begin position="94"/>
        <end position="114"/>
    </location>
</feature>
<dbReference type="PANTHER" id="PTHR43823:SF3">
    <property type="entry name" value="MULTIDRUG EXPORT PROTEIN MEPA"/>
    <property type="match status" value="1"/>
</dbReference>
<dbReference type="PANTHER" id="PTHR43823">
    <property type="entry name" value="SPORULATION PROTEIN YKVU"/>
    <property type="match status" value="1"/>
</dbReference>
<dbReference type="NCBIfam" id="TIGR00797">
    <property type="entry name" value="matE"/>
    <property type="match status" value="1"/>
</dbReference>
<dbReference type="InterPro" id="IPR045070">
    <property type="entry name" value="MATE_MepA-like"/>
</dbReference>
<name>A0ABU4WAC2_9FUSO</name>
<evidence type="ECO:0000256" key="5">
    <source>
        <dbReference type="ARBA" id="ARBA00022475"/>
    </source>
</evidence>
<accession>A0ABU4WAC2</accession>
<comment type="caution">
    <text evidence="11">The sequence shown here is derived from an EMBL/GenBank/DDBJ whole genome shotgun (WGS) entry which is preliminary data.</text>
</comment>
<dbReference type="Proteomes" id="UP001279681">
    <property type="component" value="Unassembled WGS sequence"/>
</dbReference>
<reference evidence="12" key="1">
    <citation type="submission" date="2023-07" db="EMBL/GenBank/DDBJ databases">
        <authorList>
            <person name="Colorado M.A."/>
            <person name="Villamil L.M."/>
            <person name="Melo J.F."/>
            <person name="Rodriguez J.A."/>
            <person name="Ruiz R.Y."/>
        </authorList>
    </citation>
    <scope>NUCLEOTIDE SEQUENCE [LARGE SCALE GENOMIC DNA]</scope>
    <source>
        <strain evidence="12">C33</strain>
    </source>
</reference>
<gene>
    <name evidence="11" type="ORF">RFV38_06560</name>
</gene>
<evidence type="ECO:0000256" key="6">
    <source>
        <dbReference type="ARBA" id="ARBA00022692"/>
    </source>
</evidence>
<evidence type="ECO:0000256" key="10">
    <source>
        <dbReference type="SAM" id="Phobius"/>
    </source>
</evidence>
<feature type="transmembrane region" description="Helical" evidence="10">
    <location>
        <begin position="163"/>
        <end position="186"/>
    </location>
</feature>
<organism evidence="11 12">
    <name type="scientific">Candidatus Cetobacterium colombiensis</name>
    <dbReference type="NCBI Taxonomy" id="3073100"/>
    <lineage>
        <taxon>Bacteria</taxon>
        <taxon>Fusobacteriati</taxon>
        <taxon>Fusobacteriota</taxon>
        <taxon>Fusobacteriia</taxon>
        <taxon>Fusobacteriales</taxon>
        <taxon>Fusobacteriaceae</taxon>
        <taxon>Cetobacterium</taxon>
    </lineage>
</organism>
<feature type="transmembrane region" description="Helical" evidence="10">
    <location>
        <begin position="192"/>
        <end position="213"/>
    </location>
</feature>
<dbReference type="InterPro" id="IPR002528">
    <property type="entry name" value="MATE_fam"/>
</dbReference>
<keyword evidence="7 10" id="KW-1133">Transmembrane helix</keyword>
<dbReference type="Pfam" id="PF01554">
    <property type="entry name" value="MatE"/>
    <property type="match status" value="2"/>
</dbReference>
<evidence type="ECO:0000256" key="2">
    <source>
        <dbReference type="ARBA" id="ARBA00008417"/>
    </source>
</evidence>
<feature type="transmembrane region" description="Helical" evidence="10">
    <location>
        <begin position="390"/>
        <end position="408"/>
    </location>
</feature>
<keyword evidence="5" id="KW-1003">Cell membrane</keyword>
<sequence>MKKKLLNENLFKLIFKFGVPSILTMWIFSLYTIVDGIFIGKFLGAKSLAAVNIVMPYVNFSFAIGIMVAVGSSTMIAIQLGAGEDKKALRSYSISLQLFMVFSSLLSLVGILFPEKVVRILGANDIIAEEATTYLFYLSFFTLFYMLSYGFESFVRIEGSPNYSLLCILGGAIMNIFLDYLLIAILDMGIKGAAIATGAAQMTTALMLGYYLLFKAKKLKYSFEKFNLKIVSSILYNGSSEFLTEMATGVVIMAFNINIMSLIGSDGISAFSVISYISTLVTMTMIGFSQGLQPIISFNYGAHSNKRVLKILKIGTVVVFALGIFFFFIINLFANQLVSIFIKENKELFILTKEAVIYYSFTYILMGINIIISSYFTAVEDALTSSTLSILRGLIFINILLFLLPGVFSTKGIWLSAPVNELVMLIVSSIFFIKTGYKKIIE</sequence>
<feature type="transmembrane region" description="Helical" evidence="10">
    <location>
        <begin position="134"/>
        <end position="151"/>
    </location>
</feature>
<proteinExistence type="inferred from homology"/>
<evidence type="ECO:0000256" key="1">
    <source>
        <dbReference type="ARBA" id="ARBA00004651"/>
    </source>
</evidence>
<keyword evidence="4" id="KW-0813">Transport</keyword>
<dbReference type="InterPro" id="IPR048279">
    <property type="entry name" value="MdtK-like"/>
</dbReference>
<dbReference type="EMBL" id="JAVIKH010000007">
    <property type="protein sequence ID" value="MDX8336154.1"/>
    <property type="molecule type" value="Genomic_DNA"/>
</dbReference>
<feature type="transmembrane region" description="Helical" evidence="10">
    <location>
        <begin position="60"/>
        <end position="82"/>
    </location>
</feature>
<keyword evidence="6 10" id="KW-0812">Transmembrane</keyword>
<keyword evidence="8 10" id="KW-0472">Membrane</keyword>
<evidence type="ECO:0000313" key="11">
    <source>
        <dbReference type="EMBL" id="MDX8336154.1"/>
    </source>
</evidence>
<evidence type="ECO:0000256" key="3">
    <source>
        <dbReference type="ARBA" id="ARBA00022106"/>
    </source>
</evidence>